<comment type="similarity">
    <text evidence="1">Belongs to the peptidase C2 family.</text>
</comment>
<evidence type="ECO:0000313" key="10">
    <source>
        <dbReference type="Proteomes" id="UP000789508"/>
    </source>
</evidence>
<dbReference type="FunFam" id="3.90.70.10:FF:000114">
    <property type="entry name" value="Calpain a"/>
    <property type="match status" value="1"/>
</dbReference>
<protein>
    <submittedName>
        <fullName evidence="9">10540_t:CDS:1</fullName>
    </submittedName>
</protein>
<name>A0A9N9A0M7_9GLOM</name>
<evidence type="ECO:0000256" key="4">
    <source>
        <dbReference type="ARBA" id="ARBA00022807"/>
    </source>
</evidence>
<keyword evidence="3 6" id="KW-0378">Hydrolase</keyword>
<feature type="active site" evidence="5 6">
    <location>
        <position position="62"/>
    </location>
</feature>
<dbReference type="InterPro" id="IPR001300">
    <property type="entry name" value="Peptidase_C2_calpain_cat"/>
</dbReference>
<evidence type="ECO:0000256" key="5">
    <source>
        <dbReference type="PIRSR" id="PIRSR622684-1"/>
    </source>
</evidence>
<evidence type="ECO:0000256" key="2">
    <source>
        <dbReference type="ARBA" id="ARBA00022670"/>
    </source>
</evidence>
<dbReference type="Pfam" id="PF01067">
    <property type="entry name" value="Calpain_III"/>
    <property type="match status" value="1"/>
</dbReference>
<dbReference type="InterPro" id="IPR038765">
    <property type="entry name" value="Papain-like_cys_pep_sf"/>
</dbReference>
<dbReference type="SUPFAM" id="SSF54001">
    <property type="entry name" value="Cysteine proteinases"/>
    <property type="match status" value="1"/>
</dbReference>
<dbReference type="InterPro" id="IPR022684">
    <property type="entry name" value="Calpain_cysteine_protease"/>
</dbReference>
<dbReference type="Gene3D" id="3.80.10.10">
    <property type="entry name" value="Ribonuclease Inhibitor"/>
    <property type="match status" value="1"/>
</dbReference>
<dbReference type="AlphaFoldDB" id="A0A9N9A0M7"/>
<dbReference type="InterPro" id="IPR022682">
    <property type="entry name" value="Calpain_domain_III"/>
</dbReference>
<dbReference type="SUPFAM" id="SSF52047">
    <property type="entry name" value="RNI-like"/>
    <property type="match status" value="1"/>
</dbReference>
<sequence>MRKVRYQSLFQQNYKTILLKCQASGHHFQDEKFPPNDSSLWRHQRPDIDAYPEVLQGFVGNCWLVTAFTVLAAHPTLLHKVIPRWKLQDWSHLTDPGMLHTGTFLRDLDHHPVDDYLPTVDGQLIYAHARKPNEFWCALLEKAYAKLCGCYETLESGSTSDALVDLTGTVPETMDLEPDEEGKINRYTDSELLDHLNKASKSDALISCSINVPEEQQQEAKLTNGLVLGHAYGIKKVYKLKHPHNGKDHVLLMKLHNPWGSGEWNGAWSDDSLEWKNVNEAERKKLALKVADDGEFWMSYDDFIANFSTLTICRHLKVAWYVPGPKWHTCIFKGQWSKKDNTAGGCINNTDTFHQNPQYAFTLTKPTKIIAALMQQDIRDHRLEGIENHTIGFICIRVENNRVYRVHKPLYDVVSRVTYINAREVTSRMVLEPGRYVLIPSTFDAGEEGSFLLRLFSSNHLNVTRLIDDAPKKKWYEGKRSDFVGMARIKILSLNLTREVGSAILNTTLLDTKNGKLVNELSVQTPIKDPTGHEYVFYIRDPQNAKFRIELLETSLLGKGTSFGEFSFDISRFTEETEESRFFELTKHFVKVIKTTTGEDEKRNSGEKIVSTELDTSDSTSSTMTATNATNIANTTNSTGNANSTNNITRNRDFPPFLYRHFNNSNRQNFNPTGNINIHTSHVAPSKCYQDHHGNQQLTSRRTIKKLQRRRRSKNSPPELVPDILYEIFLHLFVEDGDDPVLILGYGTNRRNPVSDIYSCLLVKKSWSEVAIQFLYSKPFMRRGRKQVELYLSMLTDREIDDLKSLRIQEMNKIQSNVQKTKYPYPAYLKTLDYGRLVMSAWAFCNSNWMTRTLDYKVIWVTRALLRLFARSHSPHLTTINCSLGKYSFADTYYSVLAEPEFDQFLAKARRCKIDCNFADDATFLDQIPRSFRNLDTIDMKCSVSMNKLGEKCFITDYSNVIVSQKKLVSLQLQQCNSFLDRILETLKFQSHSLVELRFVECDFINCLPWWSIAACQKLTNLQFIRCRNITFNMAEPVLSATFPSLRDVSVIGCDFKCFHYICPEFIQWASNYSKDNEKLIL</sequence>
<dbReference type="InterPro" id="IPR000169">
    <property type="entry name" value="Pept_cys_AS"/>
</dbReference>
<reference evidence="9" key="1">
    <citation type="submission" date="2021-06" db="EMBL/GenBank/DDBJ databases">
        <authorList>
            <person name="Kallberg Y."/>
            <person name="Tangrot J."/>
            <person name="Rosling A."/>
        </authorList>
    </citation>
    <scope>NUCLEOTIDE SEQUENCE</scope>
    <source>
        <strain evidence="9">FL130A</strain>
    </source>
</reference>
<evidence type="ECO:0000259" key="8">
    <source>
        <dbReference type="PROSITE" id="PS50203"/>
    </source>
</evidence>
<keyword evidence="10" id="KW-1185">Reference proteome</keyword>
<comment type="caution">
    <text evidence="9">The sequence shown here is derived from an EMBL/GenBank/DDBJ whole genome shotgun (WGS) entry which is preliminary data.</text>
</comment>
<evidence type="ECO:0000256" key="7">
    <source>
        <dbReference type="SAM" id="MobiDB-lite"/>
    </source>
</evidence>
<dbReference type="OrthoDB" id="424753at2759"/>
<dbReference type="SUPFAM" id="SSF49758">
    <property type="entry name" value="Calpain large subunit, middle domain (domain III)"/>
    <property type="match status" value="1"/>
</dbReference>
<keyword evidence="4 6" id="KW-0788">Thiol protease</keyword>
<dbReference type="PANTHER" id="PTHR10183:SF379">
    <property type="entry name" value="CALPAIN-5"/>
    <property type="match status" value="1"/>
</dbReference>
<accession>A0A9N9A0M7</accession>
<dbReference type="Gene3D" id="3.90.70.10">
    <property type="entry name" value="Cysteine proteinases"/>
    <property type="match status" value="1"/>
</dbReference>
<organism evidence="9 10">
    <name type="scientific">Ambispora leptoticha</name>
    <dbReference type="NCBI Taxonomy" id="144679"/>
    <lineage>
        <taxon>Eukaryota</taxon>
        <taxon>Fungi</taxon>
        <taxon>Fungi incertae sedis</taxon>
        <taxon>Mucoromycota</taxon>
        <taxon>Glomeromycotina</taxon>
        <taxon>Glomeromycetes</taxon>
        <taxon>Archaeosporales</taxon>
        <taxon>Ambisporaceae</taxon>
        <taxon>Ambispora</taxon>
    </lineage>
</organism>
<feature type="active site" evidence="5 6">
    <location>
        <position position="230"/>
    </location>
</feature>
<dbReference type="Proteomes" id="UP000789508">
    <property type="component" value="Unassembled WGS sequence"/>
</dbReference>
<feature type="region of interest" description="Disordered" evidence="7">
    <location>
        <begin position="598"/>
        <end position="650"/>
    </location>
</feature>
<dbReference type="InterPro" id="IPR033883">
    <property type="entry name" value="C2_III"/>
</dbReference>
<dbReference type="InterPro" id="IPR036213">
    <property type="entry name" value="Calpain_III_sf"/>
</dbReference>
<keyword evidence="2 6" id="KW-0645">Protease</keyword>
<feature type="active site" evidence="5 6">
    <location>
        <position position="257"/>
    </location>
</feature>
<dbReference type="SMART" id="SM00230">
    <property type="entry name" value="CysPc"/>
    <property type="match status" value="1"/>
</dbReference>
<dbReference type="PANTHER" id="PTHR10183">
    <property type="entry name" value="CALPAIN"/>
    <property type="match status" value="1"/>
</dbReference>
<dbReference type="CDD" id="cd00214">
    <property type="entry name" value="Calpain_III"/>
    <property type="match status" value="1"/>
</dbReference>
<dbReference type="CDD" id="cd00044">
    <property type="entry name" value="CysPc"/>
    <property type="match status" value="1"/>
</dbReference>
<dbReference type="PRINTS" id="PR00704">
    <property type="entry name" value="CALPAIN"/>
</dbReference>
<dbReference type="GO" id="GO:0005737">
    <property type="term" value="C:cytoplasm"/>
    <property type="evidence" value="ECO:0007669"/>
    <property type="project" value="TreeGrafter"/>
</dbReference>
<gene>
    <name evidence="9" type="ORF">ALEPTO_LOCUS4104</name>
</gene>
<evidence type="ECO:0000313" key="9">
    <source>
        <dbReference type="EMBL" id="CAG8513647.1"/>
    </source>
</evidence>
<evidence type="ECO:0000256" key="1">
    <source>
        <dbReference type="ARBA" id="ARBA00007623"/>
    </source>
</evidence>
<dbReference type="Pfam" id="PF00648">
    <property type="entry name" value="Peptidase_C2"/>
    <property type="match status" value="1"/>
</dbReference>
<dbReference type="Gene3D" id="2.60.120.380">
    <property type="match status" value="1"/>
</dbReference>
<evidence type="ECO:0000256" key="3">
    <source>
        <dbReference type="ARBA" id="ARBA00022801"/>
    </source>
</evidence>
<dbReference type="InterPro" id="IPR032675">
    <property type="entry name" value="LRR_dom_sf"/>
</dbReference>
<proteinExistence type="inferred from homology"/>
<dbReference type="GO" id="GO:0004198">
    <property type="term" value="F:calcium-dependent cysteine-type endopeptidase activity"/>
    <property type="evidence" value="ECO:0007669"/>
    <property type="project" value="InterPro"/>
</dbReference>
<dbReference type="GO" id="GO:0006508">
    <property type="term" value="P:proteolysis"/>
    <property type="evidence" value="ECO:0007669"/>
    <property type="project" value="UniProtKB-KW"/>
</dbReference>
<dbReference type="EMBL" id="CAJVPS010000885">
    <property type="protein sequence ID" value="CAG8513647.1"/>
    <property type="molecule type" value="Genomic_DNA"/>
</dbReference>
<feature type="domain" description="Calpain catalytic" evidence="8">
    <location>
        <begin position="53"/>
        <end position="316"/>
    </location>
</feature>
<dbReference type="PROSITE" id="PS50203">
    <property type="entry name" value="CALPAIN_CAT"/>
    <property type="match status" value="1"/>
</dbReference>
<dbReference type="SMART" id="SM00720">
    <property type="entry name" value="calpain_III"/>
    <property type="match status" value="1"/>
</dbReference>
<dbReference type="PROSITE" id="PS00139">
    <property type="entry name" value="THIOL_PROTEASE_CYS"/>
    <property type="match status" value="1"/>
</dbReference>
<evidence type="ECO:0000256" key="6">
    <source>
        <dbReference type="PROSITE-ProRule" id="PRU00239"/>
    </source>
</evidence>
<dbReference type="InterPro" id="IPR022683">
    <property type="entry name" value="Calpain_III"/>
</dbReference>
<feature type="compositionally biased region" description="Low complexity" evidence="7">
    <location>
        <begin position="617"/>
        <end position="649"/>
    </location>
</feature>